<dbReference type="EMBL" id="CADEPM010000004">
    <property type="protein sequence ID" value="CAB3405591.1"/>
    <property type="molecule type" value="Genomic_DNA"/>
</dbReference>
<organism evidence="2 3">
    <name type="scientific">Caenorhabditis bovis</name>
    <dbReference type="NCBI Taxonomy" id="2654633"/>
    <lineage>
        <taxon>Eukaryota</taxon>
        <taxon>Metazoa</taxon>
        <taxon>Ecdysozoa</taxon>
        <taxon>Nematoda</taxon>
        <taxon>Chromadorea</taxon>
        <taxon>Rhabditida</taxon>
        <taxon>Rhabditina</taxon>
        <taxon>Rhabditomorpha</taxon>
        <taxon>Rhabditoidea</taxon>
        <taxon>Rhabditidae</taxon>
        <taxon>Peloderinae</taxon>
        <taxon>Caenorhabditis</taxon>
    </lineage>
</organism>
<evidence type="ECO:0000313" key="2">
    <source>
        <dbReference type="EMBL" id="CAB3405591.1"/>
    </source>
</evidence>
<evidence type="ECO:0000256" key="1">
    <source>
        <dbReference type="SAM" id="SignalP"/>
    </source>
</evidence>
<dbReference type="AlphaFoldDB" id="A0A8S1F0S6"/>
<proteinExistence type="predicted"/>
<protein>
    <submittedName>
        <fullName evidence="2">Uncharacterized protein</fullName>
    </submittedName>
</protein>
<keyword evidence="3" id="KW-1185">Reference proteome</keyword>
<dbReference type="OrthoDB" id="5788768at2759"/>
<comment type="caution">
    <text evidence="2">The sequence shown here is derived from an EMBL/GenBank/DDBJ whole genome shotgun (WGS) entry which is preliminary data.</text>
</comment>
<evidence type="ECO:0000313" key="3">
    <source>
        <dbReference type="Proteomes" id="UP000494206"/>
    </source>
</evidence>
<name>A0A8S1F0S6_9PELO</name>
<sequence>MKAILLAFCIAAVASAERKKHYVEIPEDAELNGTTYTISAFTPKTFVKSAEFELNYTMCVQYSFRLKERRVRLHAYTCQLSTGGFCTLDKFSYPDDQQGCTYLRPWTHKKDTWSFYFVLEKRARQYRKGYDHTRKRKRQTRKATSTEPSGIFHLYGIVPCSEACLTQEEKKLGSYADGTFHRGRSNRLLY</sequence>
<gene>
    <name evidence="2" type="ORF">CBOVIS_LOCUS7770</name>
</gene>
<dbReference type="Proteomes" id="UP000494206">
    <property type="component" value="Unassembled WGS sequence"/>
</dbReference>
<accession>A0A8S1F0S6</accession>
<keyword evidence="1" id="KW-0732">Signal</keyword>
<feature type="chain" id="PRO_5035799831" evidence="1">
    <location>
        <begin position="17"/>
        <end position="190"/>
    </location>
</feature>
<feature type="signal peptide" evidence="1">
    <location>
        <begin position="1"/>
        <end position="16"/>
    </location>
</feature>
<reference evidence="2 3" key="1">
    <citation type="submission" date="2020-04" db="EMBL/GenBank/DDBJ databases">
        <authorList>
            <person name="Laetsch R D."/>
            <person name="Stevens L."/>
            <person name="Kumar S."/>
            <person name="Blaxter L. M."/>
        </authorList>
    </citation>
    <scope>NUCLEOTIDE SEQUENCE [LARGE SCALE GENOMIC DNA]</scope>
</reference>